<dbReference type="PANTHER" id="PTHR35005">
    <property type="entry name" value="3-DEHYDRO-SCYLLO-INOSOSE HYDROLASE"/>
    <property type="match status" value="1"/>
</dbReference>
<comment type="caution">
    <text evidence="6">The sequence shown here is derived from an EMBL/GenBank/DDBJ whole genome shotgun (WGS) entry which is preliminary data.</text>
</comment>
<comment type="cofactor">
    <cofactor evidence="1">
        <name>Zn(2+)</name>
        <dbReference type="ChEBI" id="CHEBI:29105"/>
    </cofactor>
</comment>
<dbReference type="Gene3D" id="3.40.50.10310">
    <property type="entry name" value="Creatininase"/>
    <property type="match status" value="1"/>
</dbReference>
<dbReference type="SUPFAM" id="SSF102215">
    <property type="entry name" value="Creatininase"/>
    <property type="match status" value="1"/>
</dbReference>
<evidence type="ECO:0000313" key="6">
    <source>
        <dbReference type="EMBL" id="MFC4066252.1"/>
    </source>
</evidence>
<keyword evidence="2" id="KW-0479">Metal-binding</keyword>
<keyword evidence="3" id="KW-0378">Hydrolase</keyword>
<dbReference type="PANTHER" id="PTHR35005:SF1">
    <property type="entry name" value="2-AMINO-5-FORMYLAMINO-6-RIBOSYLAMINOPYRIMIDIN-4(3H)-ONE 5'-MONOPHOSPHATE DEFORMYLASE"/>
    <property type="match status" value="1"/>
</dbReference>
<keyword evidence="7" id="KW-1185">Reference proteome</keyword>
<proteinExistence type="inferred from homology"/>
<sequence length="241" mass="25115">MDLVPLGTTADVGRRRPAVAVLPVGSFEQHGPYLPLATDTIVAAAIAGRVAQAYDVLALPPVTMSCSHEHAAWPGTVSLSHTTVTAIIGDVVESLRAQGIRRLAIINGHGGNYFLGNVVQTANAATARSMTLFPSRDDWRRARQAAGLVTGDHEDMHAGELEVSILSAVLPSSVRDGAPSSDHVADERPFLLVEGMAAYTSHGVVGSPSAGTAAKGEALLASLTESFAAHLRVLTEPSDTR</sequence>
<dbReference type="InterPro" id="IPR003785">
    <property type="entry name" value="Creatininase/forma_Hydrolase"/>
</dbReference>
<evidence type="ECO:0000256" key="3">
    <source>
        <dbReference type="ARBA" id="ARBA00022801"/>
    </source>
</evidence>
<evidence type="ECO:0000256" key="4">
    <source>
        <dbReference type="ARBA" id="ARBA00022833"/>
    </source>
</evidence>
<gene>
    <name evidence="6" type="ORF">ACFO0C_15055</name>
</gene>
<accession>A0ABV8ITE6</accession>
<protein>
    <submittedName>
        <fullName evidence="6">Creatininase family protein</fullName>
    </submittedName>
</protein>
<evidence type="ECO:0000256" key="2">
    <source>
        <dbReference type="ARBA" id="ARBA00022723"/>
    </source>
</evidence>
<evidence type="ECO:0000256" key="1">
    <source>
        <dbReference type="ARBA" id="ARBA00001947"/>
    </source>
</evidence>
<dbReference type="RefSeq" id="WP_378067222.1">
    <property type="nucleotide sequence ID" value="NZ_JBHSBL010000015.1"/>
</dbReference>
<dbReference type="EMBL" id="JBHSBL010000015">
    <property type="protein sequence ID" value="MFC4066252.1"/>
    <property type="molecule type" value="Genomic_DNA"/>
</dbReference>
<evidence type="ECO:0000256" key="5">
    <source>
        <dbReference type="ARBA" id="ARBA00024029"/>
    </source>
</evidence>
<reference evidence="7" key="1">
    <citation type="journal article" date="2019" name="Int. J. Syst. Evol. Microbiol.">
        <title>The Global Catalogue of Microorganisms (GCM) 10K type strain sequencing project: providing services to taxonomists for standard genome sequencing and annotation.</title>
        <authorList>
            <consortium name="The Broad Institute Genomics Platform"/>
            <consortium name="The Broad Institute Genome Sequencing Center for Infectious Disease"/>
            <person name="Wu L."/>
            <person name="Ma J."/>
        </authorList>
    </citation>
    <scope>NUCLEOTIDE SEQUENCE [LARGE SCALE GENOMIC DNA]</scope>
    <source>
        <strain evidence="7">TBRC 5832</strain>
    </source>
</reference>
<evidence type="ECO:0000313" key="7">
    <source>
        <dbReference type="Proteomes" id="UP001595867"/>
    </source>
</evidence>
<keyword evidence="4" id="KW-0862">Zinc</keyword>
<dbReference type="InterPro" id="IPR024087">
    <property type="entry name" value="Creatininase-like_sf"/>
</dbReference>
<comment type="similarity">
    <text evidence="5">Belongs to the creatininase superfamily.</text>
</comment>
<name>A0ABV8ITE6_9ACTN</name>
<dbReference type="Proteomes" id="UP001595867">
    <property type="component" value="Unassembled WGS sequence"/>
</dbReference>
<dbReference type="Pfam" id="PF02633">
    <property type="entry name" value="Creatininase"/>
    <property type="match status" value="1"/>
</dbReference>
<organism evidence="6 7">
    <name type="scientific">Actinoplanes subglobosus</name>
    <dbReference type="NCBI Taxonomy" id="1547892"/>
    <lineage>
        <taxon>Bacteria</taxon>
        <taxon>Bacillati</taxon>
        <taxon>Actinomycetota</taxon>
        <taxon>Actinomycetes</taxon>
        <taxon>Micromonosporales</taxon>
        <taxon>Micromonosporaceae</taxon>
        <taxon>Actinoplanes</taxon>
    </lineage>
</organism>